<keyword evidence="2" id="KW-0812">Transmembrane</keyword>
<dbReference type="Pfam" id="PF20100">
    <property type="entry name" value="DUF6490"/>
    <property type="match status" value="1"/>
</dbReference>
<protein>
    <submittedName>
        <fullName evidence="4">Uncharacterized protein LOC111292631</fullName>
    </submittedName>
</protein>
<accession>A0A6P5YKM2</accession>
<dbReference type="OrthoDB" id="1740076at2759"/>
<dbReference type="GeneID" id="111292631"/>
<dbReference type="InterPro" id="IPR045501">
    <property type="entry name" value="DUF6490"/>
</dbReference>
<gene>
    <name evidence="4" type="primary">LOC111292631</name>
</gene>
<feature type="region of interest" description="Disordered" evidence="1">
    <location>
        <begin position="164"/>
        <end position="184"/>
    </location>
</feature>
<dbReference type="PANTHER" id="PTHR46610">
    <property type="entry name" value="OS05G0181300 PROTEIN"/>
    <property type="match status" value="1"/>
</dbReference>
<feature type="transmembrane region" description="Helical" evidence="2">
    <location>
        <begin position="90"/>
        <end position="107"/>
    </location>
</feature>
<keyword evidence="3" id="KW-1185">Reference proteome</keyword>
<evidence type="ECO:0000256" key="2">
    <source>
        <dbReference type="SAM" id="Phobius"/>
    </source>
</evidence>
<dbReference type="AlphaFoldDB" id="A0A6P5YKM2"/>
<evidence type="ECO:0000313" key="3">
    <source>
        <dbReference type="Proteomes" id="UP000515121"/>
    </source>
</evidence>
<proteinExistence type="predicted"/>
<dbReference type="KEGG" id="dzi:111292631"/>
<name>A0A6P5YKM2_DURZI</name>
<keyword evidence="2" id="KW-0472">Membrane</keyword>
<dbReference type="Proteomes" id="UP000515121">
    <property type="component" value="Unplaced"/>
</dbReference>
<organism evidence="3 4">
    <name type="scientific">Durio zibethinus</name>
    <name type="common">Durian</name>
    <dbReference type="NCBI Taxonomy" id="66656"/>
    <lineage>
        <taxon>Eukaryota</taxon>
        <taxon>Viridiplantae</taxon>
        <taxon>Streptophyta</taxon>
        <taxon>Embryophyta</taxon>
        <taxon>Tracheophyta</taxon>
        <taxon>Spermatophyta</taxon>
        <taxon>Magnoliopsida</taxon>
        <taxon>eudicotyledons</taxon>
        <taxon>Gunneridae</taxon>
        <taxon>Pentapetalae</taxon>
        <taxon>rosids</taxon>
        <taxon>malvids</taxon>
        <taxon>Malvales</taxon>
        <taxon>Malvaceae</taxon>
        <taxon>Helicteroideae</taxon>
        <taxon>Durio</taxon>
    </lineage>
</organism>
<evidence type="ECO:0000256" key="1">
    <source>
        <dbReference type="SAM" id="MobiDB-lite"/>
    </source>
</evidence>
<feature type="transmembrane region" description="Helical" evidence="2">
    <location>
        <begin position="49"/>
        <end position="69"/>
    </location>
</feature>
<sequence>MVSNNDQNHQTTIPQTNPEIPIFLPAIAYFYLIFNSVSTIYQAYTHGDFSLAVFIVFVYVGYFSLMYCLTQFQALPPQENSPRKDLLKSVIWVLTSFILFGFAYQFYTFIHPVAAIFVFAIAISVSSFLFFLYFFHDGHQQQPKKPSDGSCCRLRIRVLRNSSPSSNVMSESKMREVVPGPENV</sequence>
<keyword evidence="2" id="KW-1133">Transmembrane helix</keyword>
<dbReference type="PANTHER" id="PTHR46610:SF20">
    <property type="entry name" value="OS05G0181300 PROTEIN"/>
    <property type="match status" value="1"/>
</dbReference>
<feature type="transmembrane region" description="Helical" evidence="2">
    <location>
        <begin position="20"/>
        <end position="43"/>
    </location>
</feature>
<feature type="transmembrane region" description="Helical" evidence="2">
    <location>
        <begin position="113"/>
        <end position="135"/>
    </location>
</feature>
<evidence type="ECO:0000313" key="4">
    <source>
        <dbReference type="RefSeq" id="XP_022740840.1"/>
    </source>
</evidence>
<dbReference type="RefSeq" id="XP_022740840.1">
    <property type="nucleotide sequence ID" value="XM_022885105.1"/>
</dbReference>
<reference evidence="4" key="1">
    <citation type="submission" date="2025-08" db="UniProtKB">
        <authorList>
            <consortium name="RefSeq"/>
        </authorList>
    </citation>
    <scope>IDENTIFICATION</scope>
    <source>
        <tissue evidence="4">Fruit stalk</tissue>
    </source>
</reference>